<evidence type="ECO:0000313" key="9">
    <source>
        <dbReference type="Proteomes" id="UP000632377"/>
    </source>
</evidence>
<sequence length="210" mass="23638">MKVVIIDSYYLVRQGLKGILSENKDIEIAGEGSSIEEGLRLIIEKRPDIAIVDLRLGKESGLEIVKEIKNNMIDCKIIILTTTSDYRDFRAAEQMGVEGYILKDALPEEIIYAIKIVNAGRKFYDANLMASAMRLDKRGLPSDDPIQNLTEREFEVLGALGNGYKNSEIADRLFITEYTVKKHIRQVLNKLNLYDRTQAAIYASNHGVVG</sequence>
<evidence type="ECO:0000313" key="8">
    <source>
        <dbReference type="EMBL" id="MBL4937509.1"/>
    </source>
</evidence>
<feature type="domain" description="HTH luxR-type" evidence="6">
    <location>
        <begin position="142"/>
        <end position="207"/>
    </location>
</feature>
<dbReference type="EMBL" id="JAESWC010000014">
    <property type="protein sequence ID" value="MBL4937509.1"/>
    <property type="molecule type" value="Genomic_DNA"/>
</dbReference>
<feature type="domain" description="Response regulatory" evidence="7">
    <location>
        <begin position="2"/>
        <end position="118"/>
    </location>
</feature>
<gene>
    <name evidence="8" type="ORF">JK636_17450</name>
</gene>
<evidence type="ECO:0000259" key="6">
    <source>
        <dbReference type="PROSITE" id="PS50043"/>
    </source>
</evidence>
<dbReference type="SUPFAM" id="SSF46894">
    <property type="entry name" value="C-terminal effector domain of the bipartite response regulators"/>
    <property type="match status" value="1"/>
</dbReference>
<evidence type="ECO:0000256" key="1">
    <source>
        <dbReference type="ARBA" id="ARBA00018672"/>
    </source>
</evidence>
<dbReference type="Pfam" id="PF00072">
    <property type="entry name" value="Response_reg"/>
    <property type="match status" value="1"/>
</dbReference>
<evidence type="ECO:0000256" key="4">
    <source>
        <dbReference type="ARBA" id="ARBA00024867"/>
    </source>
</evidence>
<dbReference type="PANTHER" id="PTHR45566">
    <property type="entry name" value="HTH-TYPE TRANSCRIPTIONAL REGULATOR YHJB-RELATED"/>
    <property type="match status" value="1"/>
</dbReference>
<dbReference type="InterPro" id="IPR000792">
    <property type="entry name" value="Tscrpt_reg_LuxR_C"/>
</dbReference>
<dbReference type="RefSeq" id="WP_202750253.1">
    <property type="nucleotide sequence ID" value="NZ_JAESWC010000014.1"/>
</dbReference>
<dbReference type="SMART" id="SM00448">
    <property type="entry name" value="REC"/>
    <property type="match status" value="1"/>
</dbReference>
<keyword evidence="9" id="KW-1185">Reference proteome</keyword>
<reference evidence="8 9" key="1">
    <citation type="submission" date="2021-01" db="EMBL/GenBank/DDBJ databases">
        <title>Genome public.</title>
        <authorList>
            <person name="Liu C."/>
            <person name="Sun Q."/>
        </authorList>
    </citation>
    <scope>NUCLEOTIDE SEQUENCE [LARGE SCALE GENOMIC DNA]</scope>
    <source>
        <strain evidence="8 9">YIM B02515</strain>
    </source>
</reference>
<evidence type="ECO:0000256" key="5">
    <source>
        <dbReference type="PROSITE-ProRule" id="PRU00169"/>
    </source>
</evidence>
<dbReference type="PANTHER" id="PTHR45566:SF2">
    <property type="entry name" value="NARL SUBFAMILY"/>
    <property type="match status" value="1"/>
</dbReference>
<accession>A0ABS1TDR4</accession>
<dbReference type="PROSITE" id="PS50043">
    <property type="entry name" value="HTH_LUXR_2"/>
    <property type="match status" value="1"/>
</dbReference>
<dbReference type="SUPFAM" id="SSF52172">
    <property type="entry name" value="CheY-like"/>
    <property type="match status" value="1"/>
</dbReference>
<protein>
    <recommendedName>
        <fullName evidence="1">Stage 0 sporulation protein A homolog</fullName>
    </recommendedName>
</protein>
<dbReference type="Gene3D" id="3.40.50.2300">
    <property type="match status" value="1"/>
</dbReference>
<organism evidence="8 9">
    <name type="scientific">Clostridium rhizosphaerae</name>
    <dbReference type="NCBI Taxonomy" id="2803861"/>
    <lineage>
        <taxon>Bacteria</taxon>
        <taxon>Bacillati</taxon>
        <taxon>Bacillota</taxon>
        <taxon>Clostridia</taxon>
        <taxon>Eubacteriales</taxon>
        <taxon>Clostridiaceae</taxon>
        <taxon>Clostridium</taxon>
    </lineage>
</organism>
<dbReference type="InterPro" id="IPR016032">
    <property type="entry name" value="Sig_transdc_resp-reg_C-effctor"/>
</dbReference>
<keyword evidence="2 5" id="KW-0597">Phosphoprotein</keyword>
<dbReference type="SMART" id="SM00421">
    <property type="entry name" value="HTH_LUXR"/>
    <property type="match status" value="1"/>
</dbReference>
<evidence type="ECO:0000256" key="2">
    <source>
        <dbReference type="ARBA" id="ARBA00022553"/>
    </source>
</evidence>
<comment type="caution">
    <text evidence="8">The sequence shown here is derived from an EMBL/GenBank/DDBJ whole genome shotgun (WGS) entry which is preliminary data.</text>
</comment>
<dbReference type="Proteomes" id="UP000632377">
    <property type="component" value="Unassembled WGS sequence"/>
</dbReference>
<comment type="function">
    <text evidence="4">May play the central regulatory role in sporulation. It may be an element of the effector pathway responsible for the activation of sporulation genes in response to nutritional stress. Spo0A may act in concert with spo0H (a sigma factor) to control the expression of some genes that are critical to the sporulation process.</text>
</comment>
<dbReference type="InterPro" id="IPR011006">
    <property type="entry name" value="CheY-like_superfamily"/>
</dbReference>
<keyword evidence="3" id="KW-0238">DNA-binding</keyword>
<feature type="modified residue" description="4-aspartylphosphate" evidence="5">
    <location>
        <position position="53"/>
    </location>
</feature>
<dbReference type="InterPro" id="IPR051015">
    <property type="entry name" value="EvgA-like"/>
</dbReference>
<proteinExistence type="predicted"/>
<dbReference type="Pfam" id="PF00196">
    <property type="entry name" value="GerE"/>
    <property type="match status" value="1"/>
</dbReference>
<evidence type="ECO:0000256" key="3">
    <source>
        <dbReference type="ARBA" id="ARBA00023125"/>
    </source>
</evidence>
<dbReference type="PROSITE" id="PS50110">
    <property type="entry name" value="RESPONSE_REGULATORY"/>
    <property type="match status" value="1"/>
</dbReference>
<dbReference type="PRINTS" id="PR00038">
    <property type="entry name" value="HTHLUXR"/>
</dbReference>
<evidence type="ECO:0000259" key="7">
    <source>
        <dbReference type="PROSITE" id="PS50110"/>
    </source>
</evidence>
<dbReference type="InterPro" id="IPR001789">
    <property type="entry name" value="Sig_transdc_resp-reg_receiver"/>
</dbReference>
<dbReference type="InterPro" id="IPR058245">
    <property type="entry name" value="NreC/VraR/RcsB-like_REC"/>
</dbReference>
<dbReference type="CDD" id="cd06170">
    <property type="entry name" value="LuxR_C_like"/>
    <property type="match status" value="1"/>
</dbReference>
<dbReference type="CDD" id="cd17535">
    <property type="entry name" value="REC_NarL-like"/>
    <property type="match status" value="1"/>
</dbReference>
<name>A0ABS1TDR4_9CLOT</name>